<comment type="caution">
    <text evidence="2">The sequence shown here is derived from an EMBL/GenBank/DDBJ whole genome shotgun (WGS) entry which is preliminary data.</text>
</comment>
<name>A0AAD7HJT6_9AGAR</name>
<feature type="region of interest" description="Disordered" evidence="1">
    <location>
        <begin position="180"/>
        <end position="206"/>
    </location>
</feature>
<sequence length="271" mass="30386">MKEWVRNVLAPWRAKFLQAHQEYDEDQLMIGYIDLYPVHTGEDFRIFQPADVGLQRVGKHILHQDSLDYLVDCFKAQSKKGVAPKDVKFPSSLPILRNATVRGLVKMYDYFQTPEGRKIVQQAWRKCEVPGTDWNLSAECLTGKSSDKALREYLREDSTLATEIANRCGTTHLDQVLLTSPSGQASDNSPLPNAAPEESFADFDSHDDSDVPFNAVVRDALGIDVATLSHGTTFVGSRTAQTEEGAEDIWAYTDSGIRWDEVEELETTEDA</sequence>
<evidence type="ECO:0000313" key="2">
    <source>
        <dbReference type="EMBL" id="KAJ7722365.1"/>
    </source>
</evidence>
<organism evidence="2 3">
    <name type="scientific">Mycena metata</name>
    <dbReference type="NCBI Taxonomy" id="1033252"/>
    <lineage>
        <taxon>Eukaryota</taxon>
        <taxon>Fungi</taxon>
        <taxon>Dikarya</taxon>
        <taxon>Basidiomycota</taxon>
        <taxon>Agaricomycotina</taxon>
        <taxon>Agaricomycetes</taxon>
        <taxon>Agaricomycetidae</taxon>
        <taxon>Agaricales</taxon>
        <taxon>Marasmiineae</taxon>
        <taxon>Mycenaceae</taxon>
        <taxon>Mycena</taxon>
    </lineage>
</organism>
<feature type="compositionally biased region" description="Polar residues" evidence="1">
    <location>
        <begin position="180"/>
        <end position="191"/>
    </location>
</feature>
<evidence type="ECO:0000313" key="3">
    <source>
        <dbReference type="Proteomes" id="UP001215598"/>
    </source>
</evidence>
<proteinExistence type="predicted"/>
<dbReference type="AlphaFoldDB" id="A0AAD7HJT6"/>
<evidence type="ECO:0000256" key="1">
    <source>
        <dbReference type="SAM" id="MobiDB-lite"/>
    </source>
</evidence>
<gene>
    <name evidence="2" type="ORF">B0H16DRAFT_1737746</name>
</gene>
<keyword evidence="3" id="KW-1185">Reference proteome</keyword>
<protein>
    <submittedName>
        <fullName evidence="2">Uncharacterized protein</fullName>
    </submittedName>
</protein>
<dbReference type="Proteomes" id="UP001215598">
    <property type="component" value="Unassembled WGS sequence"/>
</dbReference>
<reference evidence="2" key="1">
    <citation type="submission" date="2023-03" db="EMBL/GenBank/DDBJ databases">
        <title>Massive genome expansion in bonnet fungi (Mycena s.s.) driven by repeated elements and novel gene families across ecological guilds.</title>
        <authorList>
            <consortium name="Lawrence Berkeley National Laboratory"/>
            <person name="Harder C.B."/>
            <person name="Miyauchi S."/>
            <person name="Viragh M."/>
            <person name="Kuo A."/>
            <person name="Thoen E."/>
            <person name="Andreopoulos B."/>
            <person name="Lu D."/>
            <person name="Skrede I."/>
            <person name="Drula E."/>
            <person name="Henrissat B."/>
            <person name="Morin E."/>
            <person name="Kohler A."/>
            <person name="Barry K."/>
            <person name="LaButti K."/>
            <person name="Morin E."/>
            <person name="Salamov A."/>
            <person name="Lipzen A."/>
            <person name="Mereny Z."/>
            <person name="Hegedus B."/>
            <person name="Baldrian P."/>
            <person name="Stursova M."/>
            <person name="Weitz H."/>
            <person name="Taylor A."/>
            <person name="Grigoriev I.V."/>
            <person name="Nagy L.G."/>
            <person name="Martin F."/>
            <person name="Kauserud H."/>
        </authorList>
    </citation>
    <scope>NUCLEOTIDE SEQUENCE</scope>
    <source>
        <strain evidence="2">CBHHK182m</strain>
    </source>
</reference>
<dbReference type="EMBL" id="JARKIB010000220">
    <property type="protein sequence ID" value="KAJ7722365.1"/>
    <property type="molecule type" value="Genomic_DNA"/>
</dbReference>
<accession>A0AAD7HJT6</accession>